<dbReference type="InterPro" id="IPR001036">
    <property type="entry name" value="Acrflvin-R"/>
</dbReference>
<dbReference type="EMBL" id="CP080467">
    <property type="protein sequence ID" value="UNO48086.1"/>
    <property type="molecule type" value="Genomic_DNA"/>
</dbReference>
<feature type="transmembrane region" description="Helical" evidence="1">
    <location>
        <begin position="12"/>
        <end position="33"/>
    </location>
</feature>
<reference evidence="3" key="1">
    <citation type="journal article" date="2022" name="G3 (Bethesda)">
        <title>Unveiling the complete genome sequence of Alicyclobacillus acidoterrestris DSM 3922T, a taint-producing strain.</title>
        <authorList>
            <person name="Leonardo I.C."/>
            <person name="Barreto Crespo M.T."/>
            <person name="Gaspar F.B."/>
        </authorList>
    </citation>
    <scope>NUCLEOTIDE SEQUENCE [LARGE SCALE GENOMIC DNA]</scope>
    <source>
        <strain evidence="3">DSM 3922</strain>
    </source>
</reference>
<dbReference type="Gene3D" id="1.20.1640.10">
    <property type="entry name" value="Multidrug efflux transporter AcrB transmembrane domain"/>
    <property type="match status" value="2"/>
</dbReference>
<keyword evidence="3" id="KW-1185">Reference proteome</keyword>
<feature type="transmembrane region" description="Helical" evidence="1">
    <location>
        <begin position="1001"/>
        <end position="1021"/>
    </location>
</feature>
<keyword evidence="1" id="KW-1133">Transmembrane helix</keyword>
<dbReference type="Gene3D" id="3.30.70.1440">
    <property type="entry name" value="Multidrug efflux transporter AcrB pore domain"/>
    <property type="match status" value="1"/>
</dbReference>
<feature type="transmembrane region" description="Helical" evidence="1">
    <location>
        <begin position="482"/>
        <end position="509"/>
    </location>
</feature>
<dbReference type="RefSeq" id="WP_081654299.1">
    <property type="nucleotide sequence ID" value="NZ_AURB01000198.1"/>
</dbReference>
<keyword evidence="1" id="KW-0812">Transmembrane</keyword>
<gene>
    <name evidence="2" type="ORF">K1I37_15560</name>
</gene>
<dbReference type="GO" id="GO:0042910">
    <property type="term" value="F:xenobiotic transmembrane transporter activity"/>
    <property type="evidence" value="ECO:0007669"/>
    <property type="project" value="TreeGrafter"/>
</dbReference>
<sequence length="1077" mass="114332">MRFLTRFSLRNPVAIIILGLLVVVGGIVSAFSLKEELMPDISIPTITVVTSYPGATPSEVADDVTSPLEKALNGTQDVQLITSNSVANTSEIELQLNINANLDKVQEAVEQTVERVQLPSTAGKPSVESFSLSNAPVLEFTVASTKIPMQKLQDLVNNTVIPAMQGVSGVASVSASGANADDVIVTFDAAKLNKYHLTLQQVEQTLQSDNVTMPLGTATVGNQVQPVQLNGQYQSIADIENLPLAVQAAPAATASVQAMAGTRAQTTAAPTTIPLKDVATVSEQSPVSSINRTNGQPSMMLSVYEENDANTVAVVKAAKAELTALHKQLPSGVNTTMVYDSSQMITSSINGLLHEALLGALFAVIVILLFLRNWLTTLIAVVSIPVSILSSIMLLSRFGVTLNIMTLGGLAIATGRVVDDSIVVIENIYRAWKSGLGYGRKLVMYATAEVGKAILSSSLATIAVFLPLALVSGVVGKIFEPFALTVVFSLISSLIVALTIVPLFAWLFVVRKPPKGKVAAWLNDAMVDKAEGTIHPSLIDQTHSDETGTTALRPKWRPWQVVYRKALSWCLNHKLWVVLGTAVAFVASIAVLPIVGSTFMPNSTAQEASVSITLPVGTPLDVTNQKAQQVENIIRKDKAQIETINTQVGGQSGMLGGTGSSQTNTATLDIALKPSADVNQFISKVQSQTQALNRGNTKIQVQGVSSGGDQTAFDIVVTGPNDRAIQSAATQITNRLAKVQGLSNVSNNLSQKQPEIRIAPAKEKMAKYGLTAQAVANTISAYVSEQRIGSVTLDGQAHDMDVALKPAGSLNSLSAIRDLPVMTTATGQVVLGDVATVARAQTPTSVLHENGHSYVEVTADYTSNKTNQVQKTAMQAIQSLHLPHGVQVQQSISNQQNSQDMASLVEAIGAAVVIVYIVMLITFGEWSAPFAILFSMPVALIGAFFGSLVTKQPISVSSMIGILMLMGIVVTNAIVLVGRVEQQRSLGLTIREALLEAGTTRLRPILMTAIATICALLPLAFGSSEGLLLSQGLAVVVIGGIVTSTILTLCIVPLMYELLHYRVARRERRRMAHTHTH</sequence>
<feature type="transmembrane region" description="Helical" evidence="1">
    <location>
        <begin position="450"/>
        <end position="470"/>
    </location>
</feature>
<organism evidence="2 3">
    <name type="scientific">Alicyclobacillus acidoterrestris (strain ATCC 49025 / DSM 3922 / CIP 106132 / NCIMB 13137 / GD3B)</name>
    <dbReference type="NCBI Taxonomy" id="1356854"/>
    <lineage>
        <taxon>Bacteria</taxon>
        <taxon>Bacillati</taxon>
        <taxon>Bacillota</taxon>
        <taxon>Bacilli</taxon>
        <taxon>Bacillales</taxon>
        <taxon>Alicyclobacillaceae</taxon>
        <taxon>Alicyclobacillus</taxon>
    </lineage>
</organism>
<evidence type="ECO:0000313" key="3">
    <source>
        <dbReference type="Proteomes" id="UP000829401"/>
    </source>
</evidence>
<dbReference type="InterPro" id="IPR027463">
    <property type="entry name" value="AcrB_DN_DC_subdom"/>
</dbReference>
<feature type="transmembrane region" description="Helical" evidence="1">
    <location>
        <begin position="1033"/>
        <end position="1059"/>
    </location>
</feature>
<dbReference type="Gene3D" id="3.30.70.1430">
    <property type="entry name" value="Multidrug efflux transporter AcrB pore domain"/>
    <property type="match status" value="2"/>
</dbReference>
<feature type="transmembrane region" description="Helical" evidence="1">
    <location>
        <begin position="377"/>
        <end position="395"/>
    </location>
</feature>
<dbReference type="Pfam" id="PF00873">
    <property type="entry name" value="ACR_tran"/>
    <property type="match status" value="1"/>
</dbReference>
<evidence type="ECO:0000256" key="1">
    <source>
        <dbReference type="SAM" id="Phobius"/>
    </source>
</evidence>
<dbReference type="SUPFAM" id="SSF82714">
    <property type="entry name" value="Multidrug efflux transporter AcrB TolC docking domain, DN and DC subdomains"/>
    <property type="match status" value="2"/>
</dbReference>
<feature type="transmembrane region" description="Helical" evidence="1">
    <location>
        <begin position="956"/>
        <end position="980"/>
    </location>
</feature>
<dbReference type="OrthoDB" id="9757876at2"/>
<dbReference type="SUPFAM" id="SSF82693">
    <property type="entry name" value="Multidrug efflux transporter AcrB pore domain, PN1, PN2, PC1 and PC2 subdomains"/>
    <property type="match status" value="3"/>
</dbReference>
<dbReference type="PANTHER" id="PTHR32063:SF0">
    <property type="entry name" value="SWARMING MOTILITY PROTEIN SWRC"/>
    <property type="match status" value="1"/>
</dbReference>
<feature type="transmembrane region" description="Helical" evidence="1">
    <location>
        <begin position="352"/>
        <end position="371"/>
    </location>
</feature>
<dbReference type="Gene3D" id="3.30.2090.10">
    <property type="entry name" value="Multidrug efflux transporter AcrB TolC docking domain, DN and DC subdomains"/>
    <property type="match status" value="2"/>
</dbReference>
<feature type="transmembrane region" description="Helical" evidence="1">
    <location>
        <begin position="930"/>
        <end position="950"/>
    </location>
</feature>
<feature type="transmembrane region" description="Helical" evidence="1">
    <location>
        <begin position="575"/>
        <end position="596"/>
    </location>
</feature>
<dbReference type="PANTHER" id="PTHR32063">
    <property type="match status" value="1"/>
</dbReference>
<accession>A0A9E6ZJR8</accession>
<keyword evidence="1" id="KW-0472">Membrane</keyword>
<dbReference type="GO" id="GO:0005886">
    <property type="term" value="C:plasma membrane"/>
    <property type="evidence" value="ECO:0007669"/>
    <property type="project" value="TreeGrafter"/>
</dbReference>
<dbReference type="Gene3D" id="3.30.70.1320">
    <property type="entry name" value="Multidrug efflux transporter AcrB pore domain like"/>
    <property type="match status" value="1"/>
</dbReference>
<dbReference type="Proteomes" id="UP000829401">
    <property type="component" value="Chromosome"/>
</dbReference>
<dbReference type="PRINTS" id="PR00702">
    <property type="entry name" value="ACRIFLAVINRP"/>
</dbReference>
<proteinExistence type="predicted"/>
<dbReference type="SUPFAM" id="SSF82866">
    <property type="entry name" value="Multidrug efflux transporter AcrB transmembrane domain"/>
    <property type="match status" value="2"/>
</dbReference>
<feature type="transmembrane region" description="Helical" evidence="1">
    <location>
        <begin position="901"/>
        <end position="923"/>
    </location>
</feature>
<evidence type="ECO:0000313" key="2">
    <source>
        <dbReference type="EMBL" id="UNO48086.1"/>
    </source>
</evidence>
<dbReference type="KEGG" id="aaco:K1I37_15560"/>
<dbReference type="AlphaFoldDB" id="A0A9E6ZJR8"/>
<protein>
    <submittedName>
        <fullName evidence="2">Efflux RND transporter permease subunit</fullName>
    </submittedName>
</protein>
<name>A0A9E6ZJR8_ALIAG</name>